<evidence type="ECO:0000313" key="2">
    <source>
        <dbReference type="Proteomes" id="UP000266673"/>
    </source>
</evidence>
<dbReference type="Proteomes" id="UP000266673">
    <property type="component" value="Unassembled WGS sequence"/>
</dbReference>
<gene>
    <name evidence="1" type="ORF">C2G38_2175415</name>
</gene>
<proteinExistence type="predicted"/>
<dbReference type="AlphaFoldDB" id="A0A397VKP9"/>
<keyword evidence="2" id="KW-1185">Reference proteome</keyword>
<organism evidence="1 2">
    <name type="scientific">Gigaspora rosea</name>
    <dbReference type="NCBI Taxonomy" id="44941"/>
    <lineage>
        <taxon>Eukaryota</taxon>
        <taxon>Fungi</taxon>
        <taxon>Fungi incertae sedis</taxon>
        <taxon>Mucoromycota</taxon>
        <taxon>Glomeromycotina</taxon>
        <taxon>Glomeromycetes</taxon>
        <taxon>Diversisporales</taxon>
        <taxon>Gigasporaceae</taxon>
        <taxon>Gigaspora</taxon>
    </lineage>
</organism>
<name>A0A397VKP9_9GLOM</name>
<dbReference type="OrthoDB" id="2333764at2759"/>
<dbReference type="EMBL" id="QKWP01000336">
    <property type="protein sequence ID" value="RIB21907.1"/>
    <property type="molecule type" value="Genomic_DNA"/>
</dbReference>
<comment type="caution">
    <text evidence="1">The sequence shown here is derived from an EMBL/GenBank/DDBJ whole genome shotgun (WGS) entry which is preliminary data.</text>
</comment>
<reference evidence="1 2" key="1">
    <citation type="submission" date="2018-06" db="EMBL/GenBank/DDBJ databases">
        <title>Comparative genomics reveals the genomic features of Rhizophagus irregularis, R. cerebriforme, R. diaphanum and Gigaspora rosea, and their symbiotic lifestyle signature.</title>
        <authorList>
            <person name="Morin E."/>
            <person name="San Clemente H."/>
            <person name="Chen E.C.H."/>
            <person name="De La Providencia I."/>
            <person name="Hainaut M."/>
            <person name="Kuo A."/>
            <person name="Kohler A."/>
            <person name="Murat C."/>
            <person name="Tang N."/>
            <person name="Roy S."/>
            <person name="Loubradou J."/>
            <person name="Henrissat B."/>
            <person name="Grigoriev I.V."/>
            <person name="Corradi N."/>
            <person name="Roux C."/>
            <person name="Martin F.M."/>
        </authorList>
    </citation>
    <scope>NUCLEOTIDE SEQUENCE [LARGE SCALE GENOMIC DNA]</scope>
    <source>
        <strain evidence="1 2">DAOM 194757</strain>
    </source>
</reference>
<protein>
    <submittedName>
        <fullName evidence="1">Uncharacterized protein</fullName>
    </submittedName>
</protein>
<accession>A0A397VKP9</accession>
<evidence type="ECO:0000313" key="1">
    <source>
        <dbReference type="EMBL" id="RIB21907.1"/>
    </source>
</evidence>
<sequence length="108" mass="12477">MTTAYIKILAELSNADPPDITIPSITYDITMSIDTQVDITYSKLFQVTRQGKKKTLVYAFYLGQLLEVFMTLPAQRTILQSRLTKYYALAAARTYHIFNKWGETYHEN</sequence>